<dbReference type="Gene3D" id="4.10.280.10">
    <property type="entry name" value="Helix-loop-helix DNA-binding domain"/>
    <property type="match status" value="1"/>
</dbReference>
<evidence type="ECO:0000256" key="1">
    <source>
        <dbReference type="ARBA" id="ARBA00004123"/>
    </source>
</evidence>
<dbReference type="Proteomes" id="UP000077755">
    <property type="component" value="Chromosome 4"/>
</dbReference>
<keyword evidence="8" id="KW-1185">Reference proteome</keyword>
<keyword evidence="5" id="KW-0539">Nucleus</keyword>
<protein>
    <submittedName>
        <fullName evidence="7">Uncharacterized protein</fullName>
    </submittedName>
</protein>
<dbReference type="AlphaFoldDB" id="A0A165ABZ6"/>
<dbReference type="Gramene" id="KZM97269">
    <property type="protein sequence ID" value="KZM97269"/>
    <property type="gene ID" value="DCAR_015369"/>
</dbReference>
<dbReference type="EMBL" id="CP093346">
    <property type="protein sequence ID" value="WOG96069.1"/>
    <property type="molecule type" value="Genomic_DNA"/>
</dbReference>
<reference evidence="7" key="1">
    <citation type="journal article" date="2016" name="Nat. Genet.">
        <title>A high-quality carrot genome assembly provides new insights into carotenoid accumulation and asterid genome evolution.</title>
        <authorList>
            <person name="Iorizzo M."/>
            <person name="Ellison S."/>
            <person name="Senalik D."/>
            <person name="Zeng P."/>
            <person name="Satapoomin P."/>
            <person name="Huang J."/>
            <person name="Bowman M."/>
            <person name="Iovene M."/>
            <person name="Sanseverino W."/>
            <person name="Cavagnaro P."/>
            <person name="Yildiz M."/>
            <person name="Macko-Podgorni A."/>
            <person name="Moranska E."/>
            <person name="Grzebelus E."/>
            <person name="Grzebelus D."/>
            <person name="Ashrafi H."/>
            <person name="Zheng Z."/>
            <person name="Cheng S."/>
            <person name="Spooner D."/>
            <person name="Van Deynze A."/>
            <person name="Simon P."/>
        </authorList>
    </citation>
    <scope>NUCLEOTIDE SEQUENCE</scope>
    <source>
        <tissue evidence="7">Leaf</tissue>
    </source>
</reference>
<keyword evidence="2" id="KW-0805">Transcription regulation</keyword>
<evidence type="ECO:0000256" key="3">
    <source>
        <dbReference type="ARBA" id="ARBA00023125"/>
    </source>
</evidence>
<accession>A0A165ABZ6</accession>
<proteinExistence type="predicted"/>
<dbReference type="GO" id="GO:0003700">
    <property type="term" value="F:DNA-binding transcription factor activity"/>
    <property type="evidence" value="ECO:0007669"/>
    <property type="project" value="InterPro"/>
</dbReference>
<feature type="region of interest" description="Disordered" evidence="6">
    <location>
        <begin position="27"/>
        <end position="49"/>
    </location>
</feature>
<sequence length="180" mass="21198">MECYNINSSFKYCDNNNEMQHLEKKKKMKSGKKQACGRKEVKLSTDPQSVAARERRHRISERFKILQSLVPGGSKLDTVSMLEEAIVYVKFLKNQLWWLIHYHTQQHQNINFNYNSNDYHVVLDEQPSTSFNDLPYDDRDPRRISTRDDSGLFLQNASSYDHEMAQILEFQDSWLAETSV</sequence>
<evidence type="ECO:0000256" key="5">
    <source>
        <dbReference type="ARBA" id="ARBA00023242"/>
    </source>
</evidence>
<reference evidence="7" key="2">
    <citation type="submission" date="2022-03" db="EMBL/GenBank/DDBJ databases">
        <title>Draft title - Genomic analysis of global carrot germplasm unveils the trajectory of domestication and the origin of high carotenoid orange carrot.</title>
        <authorList>
            <person name="Iorizzo M."/>
            <person name="Ellison S."/>
            <person name="Senalik D."/>
            <person name="Macko-Podgorni A."/>
            <person name="Grzebelus D."/>
            <person name="Bostan H."/>
            <person name="Rolling W."/>
            <person name="Curaba J."/>
            <person name="Simon P."/>
        </authorList>
    </citation>
    <scope>NUCLEOTIDE SEQUENCE</scope>
    <source>
        <tissue evidence="7">Leaf</tissue>
    </source>
</reference>
<dbReference type="PROSITE" id="PS50888">
    <property type="entry name" value="BHLH"/>
    <property type="match status" value="1"/>
</dbReference>
<feature type="compositionally biased region" description="Basic residues" evidence="6">
    <location>
        <begin position="27"/>
        <end position="36"/>
    </location>
</feature>
<keyword evidence="3" id="KW-0238">DNA-binding</keyword>
<dbReference type="GO" id="GO:0046983">
    <property type="term" value="F:protein dimerization activity"/>
    <property type="evidence" value="ECO:0007669"/>
    <property type="project" value="InterPro"/>
</dbReference>
<comment type="subcellular location">
    <subcellularLocation>
        <location evidence="1">Nucleus</location>
    </subcellularLocation>
</comment>
<organism evidence="7 8">
    <name type="scientific">Daucus carota subsp. sativus</name>
    <name type="common">Carrot</name>
    <dbReference type="NCBI Taxonomy" id="79200"/>
    <lineage>
        <taxon>Eukaryota</taxon>
        <taxon>Viridiplantae</taxon>
        <taxon>Streptophyta</taxon>
        <taxon>Embryophyta</taxon>
        <taxon>Tracheophyta</taxon>
        <taxon>Spermatophyta</taxon>
        <taxon>Magnoliopsida</taxon>
        <taxon>eudicotyledons</taxon>
        <taxon>Gunneridae</taxon>
        <taxon>Pentapetalae</taxon>
        <taxon>asterids</taxon>
        <taxon>campanulids</taxon>
        <taxon>Apiales</taxon>
        <taxon>Apiaceae</taxon>
        <taxon>Apioideae</taxon>
        <taxon>Scandiceae</taxon>
        <taxon>Daucinae</taxon>
        <taxon>Daucus</taxon>
        <taxon>Daucus sect. Daucus</taxon>
    </lineage>
</organism>
<keyword evidence="4" id="KW-0804">Transcription</keyword>
<evidence type="ECO:0000256" key="4">
    <source>
        <dbReference type="ARBA" id="ARBA00023163"/>
    </source>
</evidence>
<gene>
    <name evidence="7" type="ORF">DCAR_0415399</name>
</gene>
<dbReference type="PANTHER" id="PTHR45914:SF2">
    <property type="entry name" value="TRANSCRIPTION FACTOR BHLH140-LIKE PROTEIN"/>
    <property type="match status" value="1"/>
</dbReference>
<dbReference type="Pfam" id="PF00010">
    <property type="entry name" value="HLH"/>
    <property type="match status" value="1"/>
</dbReference>
<dbReference type="InterPro" id="IPR036638">
    <property type="entry name" value="HLH_DNA-bd_sf"/>
</dbReference>
<dbReference type="GO" id="GO:0005634">
    <property type="term" value="C:nucleus"/>
    <property type="evidence" value="ECO:0007669"/>
    <property type="project" value="UniProtKB-SubCell"/>
</dbReference>
<evidence type="ECO:0000313" key="8">
    <source>
        <dbReference type="Proteomes" id="UP000077755"/>
    </source>
</evidence>
<dbReference type="GO" id="GO:0003677">
    <property type="term" value="F:DNA binding"/>
    <property type="evidence" value="ECO:0007669"/>
    <property type="project" value="UniProtKB-KW"/>
</dbReference>
<dbReference type="InterPro" id="IPR045843">
    <property type="entry name" value="IND-like"/>
</dbReference>
<dbReference type="SMART" id="SM00353">
    <property type="entry name" value="HLH"/>
    <property type="match status" value="1"/>
</dbReference>
<evidence type="ECO:0000256" key="2">
    <source>
        <dbReference type="ARBA" id="ARBA00023015"/>
    </source>
</evidence>
<evidence type="ECO:0000256" key="6">
    <source>
        <dbReference type="SAM" id="MobiDB-lite"/>
    </source>
</evidence>
<dbReference type="PANTHER" id="PTHR45914">
    <property type="entry name" value="TRANSCRIPTION FACTOR HEC3-RELATED"/>
    <property type="match status" value="1"/>
</dbReference>
<dbReference type="InterPro" id="IPR011598">
    <property type="entry name" value="bHLH_dom"/>
</dbReference>
<evidence type="ECO:0000313" key="7">
    <source>
        <dbReference type="EMBL" id="WOG96069.1"/>
    </source>
</evidence>
<name>A0A165ABZ6_DAUCS</name>
<dbReference type="CDD" id="cd11454">
    <property type="entry name" value="bHLH_AtIND_like"/>
    <property type="match status" value="1"/>
</dbReference>
<dbReference type="SUPFAM" id="SSF47459">
    <property type="entry name" value="HLH, helix-loop-helix DNA-binding domain"/>
    <property type="match status" value="1"/>
</dbReference>